<organism evidence="2 3">
    <name type="scientific">Vibrio nigripulchritudo SOn1</name>
    <dbReference type="NCBI Taxonomy" id="1238450"/>
    <lineage>
        <taxon>Bacteria</taxon>
        <taxon>Pseudomonadati</taxon>
        <taxon>Pseudomonadota</taxon>
        <taxon>Gammaproteobacteria</taxon>
        <taxon>Vibrionales</taxon>
        <taxon>Vibrionaceae</taxon>
        <taxon>Vibrio</taxon>
    </lineage>
</organism>
<feature type="transmembrane region" description="Helical" evidence="1">
    <location>
        <begin position="190"/>
        <end position="208"/>
    </location>
</feature>
<dbReference type="Proteomes" id="UP000018211">
    <property type="component" value="Unassembled WGS sequence"/>
</dbReference>
<name>A0AAV2VWN8_9VIBR</name>
<keyword evidence="1" id="KW-1133">Transmembrane helix</keyword>
<evidence type="ECO:0000313" key="2">
    <source>
        <dbReference type="EMBL" id="CCO49013.1"/>
    </source>
</evidence>
<dbReference type="EMBL" id="CAOF01000172">
    <property type="protein sequence ID" value="CCO49013.1"/>
    <property type="molecule type" value="Genomic_DNA"/>
</dbReference>
<gene>
    <name evidence="2" type="ORF">VIBNISOn1_770034</name>
</gene>
<dbReference type="Gene3D" id="1.20.120.1760">
    <property type="match status" value="1"/>
</dbReference>
<evidence type="ECO:0000256" key="1">
    <source>
        <dbReference type="SAM" id="Phobius"/>
    </source>
</evidence>
<dbReference type="InterPro" id="IPR043130">
    <property type="entry name" value="CDP-OH_PTrfase_TM_dom"/>
</dbReference>
<feature type="transmembrane region" description="Helical" evidence="1">
    <location>
        <begin position="129"/>
        <end position="146"/>
    </location>
</feature>
<dbReference type="AlphaFoldDB" id="A0AAV2VWN8"/>
<proteinExistence type="predicted"/>
<reference evidence="2 3" key="1">
    <citation type="journal article" date="2013" name="ISME J.">
        <title>Comparative genomics of pathogenic lineages of Vibrio nigripulchritudo identifies virulence-associated traits.</title>
        <authorList>
            <person name="Goudenege D."/>
            <person name="Labreuche Y."/>
            <person name="Krin E."/>
            <person name="Ansquer D."/>
            <person name="Mangenot S."/>
            <person name="Calteau A."/>
            <person name="Medigue C."/>
            <person name="Mazel D."/>
            <person name="Polz M.F."/>
            <person name="Le Roux F."/>
        </authorList>
    </citation>
    <scope>NUCLEOTIDE SEQUENCE [LARGE SCALE GENOMIC DNA]</scope>
    <source>
        <strain evidence="2 3">SOn1</strain>
    </source>
</reference>
<protein>
    <submittedName>
        <fullName evidence="2">Phosphatidylglycerophosphate synthase</fullName>
    </submittedName>
</protein>
<dbReference type="RefSeq" id="WP_022613303.1">
    <property type="nucleotide sequence ID" value="NZ_LK391965.1"/>
</dbReference>
<comment type="caution">
    <text evidence="2">The sequence shown here is derived from an EMBL/GenBank/DDBJ whole genome shotgun (WGS) entry which is preliminary data.</text>
</comment>
<keyword evidence="1" id="KW-0812">Transmembrane</keyword>
<feature type="transmembrane region" description="Helical" evidence="1">
    <location>
        <begin position="37"/>
        <end position="57"/>
    </location>
</feature>
<accession>A0AAV2VWN8</accession>
<keyword evidence="1" id="KW-0472">Membrane</keyword>
<feature type="transmembrane region" description="Helical" evidence="1">
    <location>
        <begin position="167"/>
        <end position="184"/>
    </location>
</feature>
<sequence length="235" mass="25771">MSSEEIEGRRPLKVRQVGVSRKIAAWLARRSVTPNQISIASVVFSALASAALIAQSFAPQTWLVNTLLVCVALFIQCRLLCNLFDGMVAVEGGKSTPYGELFNDIPDRIADSLIFIALGYSLIQLYPYAIHLGWLAALLAVGTAYVRTLATAIGSKTDFRGPMAKQHRMALVTFGSIATIWEQIWLPQGAVFLSVLVLVNLGCVITLVRRTRAAYLYLENQPQNTAQQENSAEEQ</sequence>
<evidence type="ECO:0000313" key="3">
    <source>
        <dbReference type="Proteomes" id="UP000018211"/>
    </source>
</evidence>